<comment type="caution">
    <text evidence="1">The sequence shown here is derived from an EMBL/GenBank/DDBJ whole genome shotgun (WGS) entry which is preliminary data.</text>
</comment>
<accession>A0A0F9BPC3</accession>
<gene>
    <name evidence="1" type="ORF">LCGC14_2422800</name>
</gene>
<dbReference type="EMBL" id="LAZR01036881">
    <property type="protein sequence ID" value="KKL23695.1"/>
    <property type="molecule type" value="Genomic_DNA"/>
</dbReference>
<protein>
    <submittedName>
        <fullName evidence="1">Uncharacterized protein</fullName>
    </submittedName>
</protein>
<dbReference type="AlphaFoldDB" id="A0A0F9BPC3"/>
<evidence type="ECO:0000313" key="1">
    <source>
        <dbReference type="EMBL" id="KKL23695.1"/>
    </source>
</evidence>
<proteinExistence type="predicted"/>
<organism evidence="1">
    <name type="scientific">marine sediment metagenome</name>
    <dbReference type="NCBI Taxonomy" id="412755"/>
    <lineage>
        <taxon>unclassified sequences</taxon>
        <taxon>metagenomes</taxon>
        <taxon>ecological metagenomes</taxon>
    </lineage>
</organism>
<name>A0A0F9BPC3_9ZZZZ</name>
<reference evidence="1" key="1">
    <citation type="journal article" date="2015" name="Nature">
        <title>Complex archaea that bridge the gap between prokaryotes and eukaryotes.</title>
        <authorList>
            <person name="Spang A."/>
            <person name="Saw J.H."/>
            <person name="Jorgensen S.L."/>
            <person name="Zaremba-Niedzwiedzka K."/>
            <person name="Martijn J."/>
            <person name="Lind A.E."/>
            <person name="van Eijk R."/>
            <person name="Schleper C."/>
            <person name="Guy L."/>
            <person name="Ettema T.J."/>
        </authorList>
    </citation>
    <scope>NUCLEOTIDE SEQUENCE</scope>
</reference>
<sequence length="72" mass="8302">MIVCIICKNIGNYYTNSDSINSVMTSVKNQLPLDCWWYNDFGKKLVESIVFYDEEQILAVRSESDASPLEEM</sequence>